<feature type="modified residue" description="N6-(pyridoxal phosphate)lysine" evidence="3">
    <location>
        <position position="208"/>
    </location>
</feature>
<dbReference type="VEuPathDB" id="FungiDB:G647_09919"/>
<comment type="cofactor">
    <cofactor evidence="1 4">
        <name>pyridoxal 5'-phosphate</name>
        <dbReference type="ChEBI" id="CHEBI:597326"/>
    </cofactor>
</comment>
<dbReference type="GO" id="GO:0019346">
    <property type="term" value="P:transsulfuration"/>
    <property type="evidence" value="ECO:0007669"/>
    <property type="project" value="InterPro"/>
</dbReference>
<dbReference type="OrthoDB" id="3512640at2759"/>
<dbReference type="STRING" id="86049.A0A1C1CV47"/>
<dbReference type="FunFam" id="3.90.1150.10:FF:000066">
    <property type="entry name" value="Putative cystathionine beta-lyase"/>
    <property type="match status" value="1"/>
</dbReference>
<accession>A0A1C1CV47</accession>
<dbReference type="Pfam" id="PF01053">
    <property type="entry name" value="Cys_Met_Meta_PP"/>
    <property type="match status" value="1"/>
</dbReference>
<dbReference type="InterPro" id="IPR015422">
    <property type="entry name" value="PyrdxlP-dep_Trfase_small"/>
</dbReference>
<dbReference type="InterPro" id="IPR015421">
    <property type="entry name" value="PyrdxlP-dep_Trfase_major"/>
</dbReference>
<dbReference type="InterPro" id="IPR000277">
    <property type="entry name" value="Cys/Met-Metab_PyrdxlP-dep_enz"/>
</dbReference>
<comment type="similarity">
    <text evidence="4">Belongs to the trans-sulfuration enzymes family.</text>
</comment>
<protein>
    <submittedName>
        <fullName evidence="5">Putative trans-sulfuration enzyme</fullName>
    </submittedName>
</protein>
<proteinExistence type="inferred from homology"/>
<evidence type="ECO:0000256" key="3">
    <source>
        <dbReference type="PIRSR" id="PIRSR001434-2"/>
    </source>
</evidence>
<dbReference type="EMBL" id="LGRB01000009">
    <property type="protein sequence ID" value="OCT52355.1"/>
    <property type="molecule type" value="Genomic_DNA"/>
</dbReference>
<gene>
    <name evidence="5" type="ORF">CLCR_08633</name>
</gene>
<evidence type="ECO:0000313" key="5">
    <source>
        <dbReference type="EMBL" id="OCT52355.1"/>
    </source>
</evidence>
<name>A0A1C1CV47_9EURO</name>
<dbReference type="PIRSF" id="PIRSF001434">
    <property type="entry name" value="CGS"/>
    <property type="match status" value="1"/>
</dbReference>
<dbReference type="GO" id="GO:0030170">
    <property type="term" value="F:pyridoxal phosphate binding"/>
    <property type="evidence" value="ECO:0007669"/>
    <property type="project" value="InterPro"/>
</dbReference>
<sequence>MAHEESSLDDFSLSTLALHSDDYCDGLQDEAAPLRLSTTFKYNKNPTELVPIPDRTTNDPDDYYYSRISAPTTYRFETALSAILNANAVTYASGLAAFHAALILLNPRRVSIGKDAYFGCQGVIDIVSRLSNTEKIALDCPAEDLHPGDLIMLETPLSPSGLALNIAAYAQKAHARGAFLLVSSTLAPPGLQDPFALGADLVMHSGSKYIGGHSDTINGILSTKNQHWANQLHKDRSILGNTLSGFDSWLGLRSIRTLDVRVRRQSESTQRIVDWLNSCIQGTADTSAVIAQAVTSIGHTSMQTQDMHWLEKQMPNGYGALFSLTMKSVHFARRLPSELRLFKHRTSFGGIESSVEWRRMSDVNVDERLLRFSIGLEDWQDLKKDLLAGMTMLVESEDPSLAEAK</sequence>
<keyword evidence="6" id="KW-1185">Reference proteome</keyword>
<dbReference type="AlphaFoldDB" id="A0A1C1CV47"/>
<comment type="caution">
    <text evidence="5">The sequence shown here is derived from an EMBL/GenBank/DDBJ whole genome shotgun (WGS) entry which is preliminary data.</text>
</comment>
<dbReference type="GO" id="GO:0016846">
    <property type="term" value="F:carbon-sulfur lyase activity"/>
    <property type="evidence" value="ECO:0007669"/>
    <property type="project" value="TreeGrafter"/>
</dbReference>
<dbReference type="VEuPathDB" id="FungiDB:CLCR_08633"/>
<dbReference type="SUPFAM" id="SSF53383">
    <property type="entry name" value="PLP-dependent transferases"/>
    <property type="match status" value="1"/>
</dbReference>
<dbReference type="Gene3D" id="3.40.640.10">
    <property type="entry name" value="Type I PLP-dependent aspartate aminotransferase-like (Major domain)"/>
    <property type="match status" value="1"/>
</dbReference>
<evidence type="ECO:0000256" key="2">
    <source>
        <dbReference type="ARBA" id="ARBA00022898"/>
    </source>
</evidence>
<evidence type="ECO:0000256" key="1">
    <source>
        <dbReference type="ARBA" id="ARBA00001933"/>
    </source>
</evidence>
<dbReference type="Gene3D" id="3.90.1150.10">
    <property type="entry name" value="Aspartate Aminotransferase, domain 1"/>
    <property type="match status" value="1"/>
</dbReference>
<dbReference type="PANTHER" id="PTHR11808">
    <property type="entry name" value="TRANS-SULFURATION ENZYME FAMILY MEMBER"/>
    <property type="match status" value="1"/>
</dbReference>
<dbReference type="InterPro" id="IPR015424">
    <property type="entry name" value="PyrdxlP-dep_Trfase"/>
</dbReference>
<evidence type="ECO:0000256" key="4">
    <source>
        <dbReference type="RuleBase" id="RU362118"/>
    </source>
</evidence>
<dbReference type="FunFam" id="3.40.640.10:FF:000072">
    <property type="entry name" value="Putative cystathionine beta-lyase"/>
    <property type="match status" value="1"/>
</dbReference>
<dbReference type="GO" id="GO:0005737">
    <property type="term" value="C:cytoplasm"/>
    <property type="evidence" value="ECO:0007669"/>
    <property type="project" value="TreeGrafter"/>
</dbReference>
<dbReference type="PANTHER" id="PTHR11808:SF35">
    <property type="entry name" value="CYSTATHIONINE GAMMA-SYNTHASE (AFU_ORTHOLOGUE AFUA_7G01590)"/>
    <property type="match status" value="1"/>
</dbReference>
<dbReference type="Proteomes" id="UP000094526">
    <property type="component" value="Unassembled WGS sequence"/>
</dbReference>
<organism evidence="5 6">
    <name type="scientific">Cladophialophora carrionii</name>
    <dbReference type="NCBI Taxonomy" id="86049"/>
    <lineage>
        <taxon>Eukaryota</taxon>
        <taxon>Fungi</taxon>
        <taxon>Dikarya</taxon>
        <taxon>Ascomycota</taxon>
        <taxon>Pezizomycotina</taxon>
        <taxon>Eurotiomycetes</taxon>
        <taxon>Chaetothyriomycetidae</taxon>
        <taxon>Chaetothyriales</taxon>
        <taxon>Herpotrichiellaceae</taxon>
        <taxon>Cladophialophora</taxon>
    </lineage>
</organism>
<reference evidence="6" key="1">
    <citation type="submission" date="2015-07" db="EMBL/GenBank/DDBJ databases">
        <authorList>
            <person name="Teixeira M.M."/>
            <person name="Souza R.C."/>
            <person name="Almeida L.G."/>
            <person name="Vicente V.A."/>
            <person name="de Hoog S."/>
            <person name="Bocca A.L."/>
            <person name="de Almeida S.R."/>
            <person name="Vasconcelos A.T."/>
            <person name="Felipe M.S."/>
        </authorList>
    </citation>
    <scope>NUCLEOTIDE SEQUENCE [LARGE SCALE GENOMIC DNA]</scope>
    <source>
        <strain evidence="6">KSF</strain>
    </source>
</reference>
<keyword evidence="2 3" id="KW-0663">Pyridoxal phosphate</keyword>
<evidence type="ECO:0000313" key="6">
    <source>
        <dbReference type="Proteomes" id="UP000094526"/>
    </source>
</evidence>